<keyword evidence="2" id="KW-0812">Transmembrane</keyword>
<reference evidence="3 4" key="2">
    <citation type="submission" date="2020-02" db="EMBL/GenBank/DDBJ databases">
        <title>Genome sequences of Thiorhodococcus mannitoliphagus and Thiorhodococcus minor, purple sulfur photosynthetic bacteria in the gammaproteobacterial family, Chromatiaceae.</title>
        <authorList>
            <person name="Aviles F.A."/>
            <person name="Meyer T.E."/>
            <person name="Kyndt J.A."/>
        </authorList>
    </citation>
    <scope>NUCLEOTIDE SEQUENCE [LARGE SCALE GENOMIC DNA]</scope>
    <source>
        <strain evidence="3 4">DSM 18266</strain>
    </source>
</reference>
<dbReference type="GO" id="GO:0004180">
    <property type="term" value="F:carboxypeptidase activity"/>
    <property type="evidence" value="ECO:0007669"/>
    <property type="project" value="UniProtKB-KW"/>
</dbReference>
<keyword evidence="3" id="KW-0645">Protease</keyword>
<dbReference type="EMBL" id="JAAIJR010000030">
    <property type="protein sequence ID" value="NEX20507.1"/>
    <property type="molecule type" value="Genomic_DNA"/>
</dbReference>
<feature type="transmembrane region" description="Helical" evidence="2">
    <location>
        <begin position="206"/>
        <end position="223"/>
    </location>
</feature>
<evidence type="ECO:0000256" key="1">
    <source>
        <dbReference type="SAM" id="MobiDB-lite"/>
    </source>
</evidence>
<dbReference type="AlphaFoldDB" id="A0A6P1DQF2"/>
<dbReference type="Proteomes" id="UP000471640">
    <property type="component" value="Unassembled WGS sequence"/>
</dbReference>
<organism evidence="3 4">
    <name type="scientific">Thiorhodococcus mannitoliphagus</name>
    <dbReference type="NCBI Taxonomy" id="329406"/>
    <lineage>
        <taxon>Bacteria</taxon>
        <taxon>Pseudomonadati</taxon>
        <taxon>Pseudomonadota</taxon>
        <taxon>Gammaproteobacteria</taxon>
        <taxon>Chromatiales</taxon>
        <taxon>Chromatiaceae</taxon>
        <taxon>Thiorhodococcus</taxon>
    </lineage>
</organism>
<keyword evidence="2" id="KW-0472">Membrane</keyword>
<evidence type="ECO:0000313" key="4">
    <source>
        <dbReference type="Proteomes" id="UP000471640"/>
    </source>
</evidence>
<evidence type="ECO:0000313" key="3">
    <source>
        <dbReference type="EMBL" id="NEX20507.1"/>
    </source>
</evidence>
<name>A0A6P1DQF2_9GAMM</name>
<gene>
    <name evidence="3" type="ORF">G3480_09325</name>
</gene>
<keyword evidence="2" id="KW-1133">Transmembrane helix</keyword>
<dbReference type="SUPFAM" id="SSF49478">
    <property type="entry name" value="Cna protein B-type domain"/>
    <property type="match status" value="1"/>
</dbReference>
<keyword evidence="4" id="KW-1185">Reference proteome</keyword>
<comment type="caution">
    <text evidence="3">The sequence shown here is derived from an EMBL/GenBank/DDBJ whole genome shotgun (WGS) entry which is preliminary data.</text>
</comment>
<feature type="compositionally biased region" description="Polar residues" evidence="1">
    <location>
        <begin position="157"/>
        <end position="166"/>
    </location>
</feature>
<proteinExistence type="predicted"/>
<protein>
    <submittedName>
        <fullName evidence="3">Carboxypeptidase regulatory-like domain-containing protein</fullName>
    </submittedName>
</protein>
<dbReference type="RefSeq" id="WP_164653606.1">
    <property type="nucleotide sequence ID" value="NZ_JAAIJR010000030.1"/>
</dbReference>
<keyword evidence="3" id="KW-0378">Hydrolase</keyword>
<keyword evidence="3" id="KW-0121">Carboxypeptidase</keyword>
<accession>A0A6P1DQF2</accession>
<evidence type="ECO:0000256" key="2">
    <source>
        <dbReference type="SAM" id="Phobius"/>
    </source>
</evidence>
<feature type="region of interest" description="Disordered" evidence="1">
    <location>
        <begin position="120"/>
        <end position="172"/>
    </location>
</feature>
<reference evidence="4" key="1">
    <citation type="journal article" date="2020" name="Microbiol. Resour. Announc.">
        <title>Draft Genome Sequences of Thiorhodococcus mannitoliphagus and Thiorhodococcus minor, Purple Sulfur Photosynthetic Bacteria in the Gammaproteobacterial Family Chromatiaceae.</title>
        <authorList>
            <person name="Aviles F.A."/>
            <person name="Meyer T.E."/>
            <person name="Kyndt J.A."/>
        </authorList>
    </citation>
    <scope>NUCLEOTIDE SEQUENCE [LARGE SCALE GENOMIC DNA]</scope>
    <source>
        <strain evidence="4">DSM 18266</strain>
    </source>
</reference>
<sequence length="233" mass="24116">MLRAKRQAVRMAVFSSALVLGGLSAPETASAHKLKVFASAVGDRIQGSAYFAGGAKASGATILIQDIAGQTLATLLPDENGSFNYVAREPGDYVVVAKSADGHQAEWRISAAELAPAFPQGSATGADQEIDRAGPAGEQSQIPSPPDTKEAAADKAASTSSGTDQPGSAPLDPRLVSAIELAVARQIRPLREQLAASADSARLTDVLGGIGYILGITGLALWWRSRQEGQRKP</sequence>